<evidence type="ECO:0000313" key="2">
    <source>
        <dbReference type="Proteomes" id="UP000285405"/>
    </source>
</evidence>
<accession>A0A420IIE4</accession>
<dbReference type="Proteomes" id="UP000285405">
    <property type="component" value="Unassembled WGS sequence"/>
</dbReference>
<organism evidence="1 2">
    <name type="scientific">Golovinomyces cichoracearum</name>
    <dbReference type="NCBI Taxonomy" id="62708"/>
    <lineage>
        <taxon>Eukaryota</taxon>
        <taxon>Fungi</taxon>
        <taxon>Dikarya</taxon>
        <taxon>Ascomycota</taxon>
        <taxon>Pezizomycotina</taxon>
        <taxon>Leotiomycetes</taxon>
        <taxon>Erysiphales</taxon>
        <taxon>Erysiphaceae</taxon>
        <taxon>Golovinomyces</taxon>
    </lineage>
</organism>
<dbReference type="OrthoDB" id="1930718at2759"/>
<comment type="caution">
    <text evidence="1">The sequence shown here is derived from an EMBL/GenBank/DDBJ whole genome shotgun (WGS) entry which is preliminary data.</text>
</comment>
<evidence type="ECO:0000313" key="1">
    <source>
        <dbReference type="EMBL" id="RKF74305.1"/>
    </source>
</evidence>
<reference evidence="1 2" key="1">
    <citation type="journal article" date="2018" name="BMC Genomics">
        <title>Comparative genome analyses reveal sequence features reflecting distinct modes of host-adaptation between dicot and monocot powdery mildew.</title>
        <authorList>
            <person name="Wu Y."/>
            <person name="Ma X."/>
            <person name="Pan Z."/>
            <person name="Kale S.D."/>
            <person name="Song Y."/>
            <person name="King H."/>
            <person name="Zhang Q."/>
            <person name="Presley C."/>
            <person name="Deng X."/>
            <person name="Wei C.I."/>
            <person name="Xiao S."/>
        </authorList>
    </citation>
    <scope>NUCLEOTIDE SEQUENCE [LARGE SCALE GENOMIC DNA]</scope>
    <source>
        <strain evidence="1">UCSC1</strain>
    </source>
</reference>
<gene>
    <name evidence="1" type="ORF">GcC1_085031</name>
</gene>
<proteinExistence type="predicted"/>
<dbReference type="EMBL" id="MCBR01008554">
    <property type="protein sequence ID" value="RKF74305.1"/>
    <property type="molecule type" value="Genomic_DNA"/>
</dbReference>
<sequence>RIIQNESIYPADILFDAHTKRLDFPFKDRCLLSTTNLIVWDLNDEVYKRFPSVEVAYQSHDKQELDDITGGWEETVECQSAVNTTSNIEAQDWHARHLHSQSHGTCGTSQRFQGHCDRAA</sequence>
<feature type="non-terminal residue" evidence="1">
    <location>
        <position position="120"/>
    </location>
</feature>
<name>A0A420IIE4_9PEZI</name>
<protein>
    <submittedName>
        <fullName evidence="1">Uncharacterized protein</fullName>
    </submittedName>
</protein>
<dbReference type="AlphaFoldDB" id="A0A420IIE4"/>
<feature type="non-terminal residue" evidence="1">
    <location>
        <position position="1"/>
    </location>
</feature>